<dbReference type="InterPro" id="IPR003591">
    <property type="entry name" value="Leu-rich_rpt_typical-subtyp"/>
</dbReference>
<feature type="domain" description="Protein kinase" evidence="19">
    <location>
        <begin position="431"/>
        <end position="697"/>
    </location>
</feature>
<dbReference type="FunFam" id="3.80.10.10:FF:000393">
    <property type="entry name" value="LRR receptor-like serine/threonine-protein kinase RCH1"/>
    <property type="match status" value="1"/>
</dbReference>
<dbReference type="InterPro" id="IPR055414">
    <property type="entry name" value="LRR_R13L4/SHOC2-like"/>
</dbReference>
<feature type="transmembrane region" description="Helical" evidence="17">
    <location>
        <begin position="447"/>
        <end position="468"/>
    </location>
</feature>
<keyword evidence="20" id="KW-0675">Receptor</keyword>
<evidence type="ECO:0000256" key="3">
    <source>
        <dbReference type="ARBA" id="ARBA00022527"/>
    </source>
</evidence>
<evidence type="ECO:0000256" key="12">
    <source>
        <dbReference type="ARBA" id="ARBA00022989"/>
    </source>
</evidence>
<dbReference type="SUPFAM" id="SSF52058">
    <property type="entry name" value="L domain-like"/>
    <property type="match status" value="1"/>
</dbReference>
<dbReference type="InterPro" id="IPR011009">
    <property type="entry name" value="Kinase-like_dom_sf"/>
</dbReference>
<keyword evidence="8" id="KW-0677">Repeat</keyword>
<keyword evidence="11" id="KW-0067">ATP-binding</keyword>
<dbReference type="PROSITE" id="PS50011">
    <property type="entry name" value="PROTEIN_KINASE_DOM"/>
    <property type="match status" value="1"/>
</dbReference>
<comment type="caution">
    <text evidence="20">The sequence shown here is derived from an EMBL/GenBank/DDBJ whole genome shotgun (WGS) entry which is preliminary data.</text>
</comment>
<dbReference type="Pfam" id="PF08263">
    <property type="entry name" value="LRRNT_2"/>
    <property type="match status" value="1"/>
</dbReference>
<dbReference type="AlphaFoldDB" id="A0AAV3PD95"/>
<evidence type="ECO:0000259" key="19">
    <source>
        <dbReference type="PROSITE" id="PS50011"/>
    </source>
</evidence>
<keyword evidence="5" id="KW-0808">Transferase</keyword>
<dbReference type="Gene3D" id="3.30.200.20">
    <property type="entry name" value="Phosphorylase Kinase, domain 1"/>
    <property type="match status" value="1"/>
</dbReference>
<organism evidence="20 21">
    <name type="scientific">Lithospermum erythrorhizon</name>
    <name type="common">Purple gromwell</name>
    <name type="synonym">Lithospermum officinale var. erythrorhizon</name>
    <dbReference type="NCBI Taxonomy" id="34254"/>
    <lineage>
        <taxon>Eukaryota</taxon>
        <taxon>Viridiplantae</taxon>
        <taxon>Streptophyta</taxon>
        <taxon>Embryophyta</taxon>
        <taxon>Tracheophyta</taxon>
        <taxon>Spermatophyta</taxon>
        <taxon>Magnoliopsida</taxon>
        <taxon>eudicotyledons</taxon>
        <taxon>Gunneridae</taxon>
        <taxon>Pentapetalae</taxon>
        <taxon>asterids</taxon>
        <taxon>lamiids</taxon>
        <taxon>Boraginales</taxon>
        <taxon>Boraginaceae</taxon>
        <taxon>Boraginoideae</taxon>
        <taxon>Lithospermeae</taxon>
        <taxon>Lithospermum</taxon>
    </lineage>
</organism>
<keyword evidence="6 17" id="KW-0812">Transmembrane</keyword>
<comment type="subcellular location">
    <subcellularLocation>
        <location evidence="1">Membrane</location>
    </subcellularLocation>
</comment>
<sequence length="697" mass="76391">MAMLIQLNYLLIFLSLLLHFHCCMVFALNNEVNVLLSWLHTSPSQIPSFSSWNSLDSDPCKWSYISCSSQNVVTQIKIEFVHLALHFPSNISSLHSLESLIVSGVNLTGSIPLDIGDCMSLRTIDVSFNNLVGSIPETIGILENLEDLILNSNRLSGKIPEEIEEIGNCQNLQVLGLADTTISGSMPRTLGKLKNLRVLSVYNTMISGRIPSEIGNCSERVELYLYQNQLSGSIPGELGNLQKLEKMLLWRNNLVGHIPEEIGNCRSLVTLDLSVNSHRKYSSVTCGILPSSLSSLSKLQVLDVSRNQFSGEIPGSYGQLTSLSRLVLSNNMFSGLIPSTLGHCSGIVPPQITSLSKLSVLHLSHNGLGGDLMALGGLVNLVSLNVSNNYFTGYLPDNKLFRQLTAIEFAGNKGLCAHGHDSCFLSKAANIVTESNRDAGRTWKLKLAIALLAVVAASLAILGVLAVLRVKKMNREDTDSELGGDSLPWQFTPFQKLNFTIEEMLECLVEVNVIGKECSGIVYWAELENGEVIAVKKLWPSTLASGYKSKSRSFRVRDSFSTEVKSLGSIRHKNIVWFLGGCWNQNTRDIKANNILIGLDFETYIADFGLAKLVDDADYGRSSKNVAGSYGYMAPGVAMLFVNPSPDDRPTMKDVAAMLYEIRHENDQQEERLKNSCSASSLSYSSSVSANAKLSFK</sequence>
<keyword evidence="7 18" id="KW-0732">Signal</keyword>
<evidence type="ECO:0000256" key="18">
    <source>
        <dbReference type="SAM" id="SignalP"/>
    </source>
</evidence>
<evidence type="ECO:0000256" key="15">
    <source>
        <dbReference type="ARBA" id="ARBA00047899"/>
    </source>
</evidence>
<dbReference type="GO" id="GO:0005524">
    <property type="term" value="F:ATP binding"/>
    <property type="evidence" value="ECO:0007669"/>
    <property type="project" value="UniProtKB-KW"/>
</dbReference>
<protein>
    <recommendedName>
        <fullName evidence="2">non-specific serine/threonine protein kinase</fullName>
        <ecNumber evidence="2">2.7.11.1</ecNumber>
    </recommendedName>
</protein>
<evidence type="ECO:0000256" key="11">
    <source>
        <dbReference type="ARBA" id="ARBA00022840"/>
    </source>
</evidence>
<dbReference type="Gene3D" id="1.10.510.10">
    <property type="entry name" value="Transferase(Phosphotransferase) domain 1"/>
    <property type="match status" value="1"/>
</dbReference>
<dbReference type="Proteomes" id="UP001454036">
    <property type="component" value="Unassembled WGS sequence"/>
</dbReference>
<keyword evidence="14" id="KW-0325">Glycoprotein</keyword>
<gene>
    <name evidence="20" type="ORF">LIER_08563</name>
</gene>
<evidence type="ECO:0000256" key="5">
    <source>
        <dbReference type="ARBA" id="ARBA00022679"/>
    </source>
</evidence>
<reference evidence="20 21" key="1">
    <citation type="submission" date="2024-01" db="EMBL/GenBank/DDBJ databases">
        <title>The complete chloroplast genome sequence of Lithospermum erythrorhizon: insights into the phylogenetic relationship among Boraginaceae species and the maternal lineages of purple gromwells.</title>
        <authorList>
            <person name="Okada T."/>
            <person name="Watanabe K."/>
        </authorList>
    </citation>
    <scope>NUCLEOTIDE SEQUENCE [LARGE SCALE GENOMIC DNA]</scope>
</reference>
<dbReference type="InterPro" id="IPR001611">
    <property type="entry name" value="Leu-rich_rpt"/>
</dbReference>
<evidence type="ECO:0000313" key="21">
    <source>
        <dbReference type="Proteomes" id="UP001454036"/>
    </source>
</evidence>
<dbReference type="SUPFAM" id="SSF56112">
    <property type="entry name" value="Protein kinase-like (PK-like)"/>
    <property type="match status" value="1"/>
</dbReference>
<dbReference type="Pfam" id="PF00560">
    <property type="entry name" value="LRR_1"/>
    <property type="match status" value="1"/>
</dbReference>
<evidence type="ECO:0000256" key="17">
    <source>
        <dbReference type="SAM" id="Phobius"/>
    </source>
</evidence>
<dbReference type="GO" id="GO:0016020">
    <property type="term" value="C:membrane"/>
    <property type="evidence" value="ECO:0007669"/>
    <property type="project" value="UniProtKB-SubCell"/>
</dbReference>
<dbReference type="FunFam" id="3.80.10.10:FF:000041">
    <property type="entry name" value="LRR receptor-like serine/threonine-protein kinase ERECTA"/>
    <property type="match status" value="1"/>
</dbReference>
<keyword evidence="3" id="KW-0723">Serine/threonine-protein kinase</keyword>
<evidence type="ECO:0000256" key="10">
    <source>
        <dbReference type="ARBA" id="ARBA00022777"/>
    </source>
</evidence>
<dbReference type="Pfam" id="PF23598">
    <property type="entry name" value="LRR_14"/>
    <property type="match status" value="1"/>
</dbReference>
<proteinExistence type="predicted"/>
<dbReference type="PANTHER" id="PTHR48005">
    <property type="entry name" value="LEUCINE RICH REPEAT KINASE 2"/>
    <property type="match status" value="1"/>
</dbReference>
<keyword evidence="4" id="KW-0433">Leucine-rich repeat</keyword>
<feature type="signal peptide" evidence="18">
    <location>
        <begin position="1"/>
        <end position="27"/>
    </location>
</feature>
<evidence type="ECO:0000256" key="1">
    <source>
        <dbReference type="ARBA" id="ARBA00004370"/>
    </source>
</evidence>
<keyword evidence="12 17" id="KW-1133">Transmembrane helix</keyword>
<keyword evidence="13 17" id="KW-0472">Membrane</keyword>
<dbReference type="PANTHER" id="PTHR48005:SF13">
    <property type="entry name" value="SERINE_THREONINE-PROTEIN KINASE DDB_G0278509-RELATED"/>
    <property type="match status" value="1"/>
</dbReference>
<dbReference type="SMART" id="SM00220">
    <property type="entry name" value="S_TKc"/>
    <property type="match status" value="1"/>
</dbReference>
<evidence type="ECO:0000256" key="2">
    <source>
        <dbReference type="ARBA" id="ARBA00012513"/>
    </source>
</evidence>
<keyword evidence="10" id="KW-0418">Kinase</keyword>
<comment type="catalytic activity">
    <reaction evidence="16">
        <text>L-seryl-[protein] + ATP = O-phospho-L-seryl-[protein] + ADP + H(+)</text>
        <dbReference type="Rhea" id="RHEA:17989"/>
        <dbReference type="Rhea" id="RHEA-COMP:9863"/>
        <dbReference type="Rhea" id="RHEA-COMP:11604"/>
        <dbReference type="ChEBI" id="CHEBI:15378"/>
        <dbReference type="ChEBI" id="CHEBI:29999"/>
        <dbReference type="ChEBI" id="CHEBI:30616"/>
        <dbReference type="ChEBI" id="CHEBI:83421"/>
        <dbReference type="ChEBI" id="CHEBI:456216"/>
        <dbReference type="EC" id="2.7.11.1"/>
    </reaction>
</comment>
<dbReference type="FunFam" id="3.80.10.10:FF:000270">
    <property type="entry name" value="Putative LRR receptor-like serine/threonine-protein kinase"/>
    <property type="match status" value="1"/>
</dbReference>
<dbReference type="InterPro" id="IPR032675">
    <property type="entry name" value="LRR_dom_sf"/>
</dbReference>
<dbReference type="GO" id="GO:0004674">
    <property type="term" value="F:protein serine/threonine kinase activity"/>
    <property type="evidence" value="ECO:0007669"/>
    <property type="project" value="UniProtKB-KW"/>
</dbReference>
<keyword evidence="9" id="KW-0547">Nucleotide-binding</keyword>
<comment type="catalytic activity">
    <reaction evidence="15">
        <text>L-threonyl-[protein] + ATP = O-phospho-L-threonyl-[protein] + ADP + H(+)</text>
        <dbReference type="Rhea" id="RHEA:46608"/>
        <dbReference type="Rhea" id="RHEA-COMP:11060"/>
        <dbReference type="Rhea" id="RHEA-COMP:11605"/>
        <dbReference type="ChEBI" id="CHEBI:15378"/>
        <dbReference type="ChEBI" id="CHEBI:30013"/>
        <dbReference type="ChEBI" id="CHEBI:30616"/>
        <dbReference type="ChEBI" id="CHEBI:61977"/>
        <dbReference type="ChEBI" id="CHEBI:456216"/>
        <dbReference type="EC" id="2.7.11.1"/>
    </reaction>
</comment>
<evidence type="ECO:0000256" key="6">
    <source>
        <dbReference type="ARBA" id="ARBA00022692"/>
    </source>
</evidence>
<evidence type="ECO:0000256" key="9">
    <source>
        <dbReference type="ARBA" id="ARBA00022741"/>
    </source>
</evidence>
<dbReference type="EMBL" id="BAABME010001393">
    <property type="protein sequence ID" value="GAA0149370.1"/>
    <property type="molecule type" value="Genomic_DNA"/>
</dbReference>
<dbReference type="InterPro" id="IPR013210">
    <property type="entry name" value="LRR_N_plant-typ"/>
</dbReference>
<dbReference type="Gene3D" id="3.80.10.10">
    <property type="entry name" value="Ribonuclease Inhibitor"/>
    <property type="match status" value="3"/>
</dbReference>
<feature type="chain" id="PRO_5043685606" description="non-specific serine/threonine protein kinase" evidence="18">
    <location>
        <begin position="28"/>
        <end position="697"/>
    </location>
</feature>
<evidence type="ECO:0000256" key="7">
    <source>
        <dbReference type="ARBA" id="ARBA00022729"/>
    </source>
</evidence>
<name>A0AAV3PD95_LITER</name>
<keyword evidence="21" id="KW-1185">Reference proteome</keyword>
<evidence type="ECO:0000256" key="4">
    <source>
        <dbReference type="ARBA" id="ARBA00022614"/>
    </source>
</evidence>
<dbReference type="GO" id="GO:0006952">
    <property type="term" value="P:defense response"/>
    <property type="evidence" value="ECO:0007669"/>
    <property type="project" value="UniProtKB-ARBA"/>
</dbReference>
<dbReference type="SMART" id="SM00369">
    <property type="entry name" value="LRR_TYP"/>
    <property type="match status" value="6"/>
</dbReference>
<evidence type="ECO:0000256" key="14">
    <source>
        <dbReference type="ARBA" id="ARBA00023180"/>
    </source>
</evidence>
<evidence type="ECO:0000256" key="16">
    <source>
        <dbReference type="ARBA" id="ARBA00048679"/>
    </source>
</evidence>
<dbReference type="InterPro" id="IPR000719">
    <property type="entry name" value="Prot_kinase_dom"/>
</dbReference>
<evidence type="ECO:0000313" key="20">
    <source>
        <dbReference type="EMBL" id="GAA0149370.1"/>
    </source>
</evidence>
<dbReference type="GO" id="GO:0051707">
    <property type="term" value="P:response to other organism"/>
    <property type="evidence" value="ECO:0007669"/>
    <property type="project" value="UniProtKB-ARBA"/>
</dbReference>
<dbReference type="InterPro" id="IPR051420">
    <property type="entry name" value="Ser_Thr_Kinases_DiverseReg"/>
</dbReference>
<dbReference type="EC" id="2.7.11.1" evidence="2"/>
<evidence type="ECO:0000256" key="13">
    <source>
        <dbReference type="ARBA" id="ARBA00023136"/>
    </source>
</evidence>
<accession>A0AAV3PD95</accession>
<evidence type="ECO:0000256" key="8">
    <source>
        <dbReference type="ARBA" id="ARBA00022737"/>
    </source>
</evidence>